<dbReference type="PIRSF" id="PIRSF006092">
    <property type="entry name" value="GreA_GreB"/>
    <property type="match status" value="1"/>
</dbReference>
<dbReference type="Proteomes" id="UP000264310">
    <property type="component" value="Unassembled WGS sequence"/>
</dbReference>
<name>A0A371X5G6_9HYPH</name>
<dbReference type="PROSITE" id="PS00830">
    <property type="entry name" value="GREAB_2"/>
    <property type="match status" value="1"/>
</dbReference>
<dbReference type="GO" id="GO:0003677">
    <property type="term" value="F:DNA binding"/>
    <property type="evidence" value="ECO:0007669"/>
    <property type="project" value="InterPro"/>
</dbReference>
<accession>A0A371X5G6</accession>
<dbReference type="OrthoDB" id="8537952at2"/>
<dbReference type="PANTHER" id="PTHR30437">
    <property type="entry name" value="TRANSCRIPTION ELONGATION FACTOR GREA"/>
    <property type="match status" value="1"/>
</dbReference>
<evidence type="ECO:0000313" key="3">
    <source>
        <dbReference type="Proteomes" id="UP000264310"/>
    </source>
</evidence>
<dbReference type="GO" id="GO:0006354">
    <property type="term" value="P:DNA-templated transcription elongation"/>
    <property type="evidence" value="ECO:0007669"/>
    <property type="project" value="TreeGrafter"/>
</dbReference>
<dbReference type="GO" id="GO:0032784">
    <property type="term" value="P:regulation of DNA-templated transcription elongation"/>
    <property type="evidence" value="ECO:0007669"/>
    <property type="project" value="InterPro"/>
</dbReference>
<dbReference type="PANTHER" id="PTHR30437:SF6">
    <property type="entry name" value="TRANSCRIPTION ELONGATION FACTOR GREB"/>
    <property type="match status" value="1"/>
</dbReference>
<evidence type="ECO:0000259" key="1">
    <source>
        <dbReference type="Pfam" id="PF01272"/>
    </source>
</evidence>
<keyword evidence="3" id="KW-1185">Reference proteome</keyword>
<evidence type="ECO:0000313" key="2">
    <source>
        <dbReference type="EMBL" id="RFC64284.1"/>
    </source>
</evidence>
<proteinExistence type="predicted"/>
<reference evidence="2 3" key="1">
    <citation type="submission" date="2018-08" db="EMBL/GenBank/DDBJ databases">
        <title>Fulvimarina sp. 85, whole genome shotgun sequence.</title>
        <authorList>
            <person name="Tuo L."/>
        </authorList>
    </citation>
    <scope>NUCLEOTIDE SEQUENCE [LARGE SCALE GENOMIC DNA]</scope>
    <source>
        <strain evidence="2 3">85</strain>
    </source>
</reference>
<dbReference type="InterPro" id="IPR001437">
    <property type="entry name" value="Tscrpt_elong_fac_GreA/B_C"/>
</dbReference>
<dbReference type="AlphaFoldDB" id="A0A371X5G6"/>
<dbReference type="GO" id="GO:0003746">
    <property type="term" value="F:translation elongation factor activity"/>
    <property type="evidence" value="ECO:0007669"/>
    <property type="project" value="UniProtKB-KW"/>
</dbReference>
<organism evidence="2 3">
    <name type="scientific">Fulvimarina endophytica</name>
    <dbReference type="NCBI Taxonomy" id="2293836"/>
    <lineage>
        <taxon>Bacteria</taxon>
        <taxon>Pseudomonadati</taxon>
        <taxon>Pseudomonadota</taxon>
        <taxon>Alphaproteobacteria</taxon>
        <taxon>Hyphomicrobiales</taxon>
        <taxon>Aurantimonadaceae</taxon>
        <taxon>Fulvimarina</taxon>
    </lineage>
</organism>
<dbReference type="Gene3D" id="3.10.50.30">
    <property type="entry name" value="Transcription elongation factor, GreA/GreB, C-terminal domain"/>
    <property type="match status" value="1"/>
</dbReference>
<sequence>MSVAFVKEPNEDQVEVLPDRDLGSDPNIVTRRGLSKIDEEIDGLNRRKDAAREAGDKVAIAHIDRDLRYWLTRRATADVVVPPPSPATAQFGCRVTIEREDGREQSFTIVGIDEADPGTGYLSYLSPLARSLVNKGVGDEIRIGGPKPQSAEIVAISAG</sequence>
<dbReference type="EMBL" id="QURL01000003">
    <property type="protein sequence ID" value="RFC64284.1"/>
    <property type="molecule type" value="Genomic_DNA"/>
</dbReference>
<dbReference type="RefSeq" id="WP_116682699.1">
    <property type="nucleotide sequence ID" value="NZ_QURL01000003.1"/>
</dbReference>
<keyword evidence="2" id="KW-0648">Protein biosynthesis</keyword>
<comment type="caution">
    <text evidence="2">The sequence shown here is derived from an EMBL/GenBank/DDBJ whole genome shotgun (WGS) entry which is preliminary data.</text>
</comment>
<feature type="domain" description="Transcription elongation factor GreA/GreB C-terminal" evidence="1">
    <location>
        <begin position="88"/>
        <end position="157"/>
    </location>
</feature>
<dbReference type="Pfam" id="PF01272">
    <property type="entry name" value="GreA_GreB"/>
    <property type="match status" value="1"/>
</dbReference>
<keyword evidence="2" id="KW-0251">Elongation factor</keyword>
<gene>
    <name evidence="2" type="ORF">DYI37_08065</name>
</gene>
<dbReference type="InterPro" id="IPR018151">
    <property type="entry name" value="TF_GreA/GreB_CS"/>
</dbReference>
<dbReference type="InterPro" id="IPR036953">
    <property type="entry name" value="GreA/GreB_C_sf"/>
</dbReference>
<dbReference type="InterPro" id="IPR023459">
    <property type="entry name" value="Tscrpt_elong_fac_GreA/B_fam"/>
</dbReference>
<dbReference type="SUPFAM" id="SSF54534">
    <property type="entry name" value="FKBP-like"/>
    <property type="match status" value="1"/>
</dbReference>
<dbReference type="GO" id="GO:0070063">
    <property type="term" value="F:RNA polymerase binding"/>
    <property type="evidence" value="ECO:0007669"/>
    <property type="project" value="InterPro"/>
</dbReference>
<protein>
    <submittedName>
        <fullName evidence="2">Transcription elongation factor</fullName>
    </submittedName>
</protein>